<gene>
    <name evidence="4" type="ORF">GZ77_13005</name>
</gene>
<evidence type="ECO:0000256" key="2">
    <source>
        <dbReference type="ARBA" id="ARBA00022737"/>
    </source>
</evidence>
<dbReference type="InterPro" id="IPR001451">
    <property type="entry name" value="Hexapep"/>
</dbReference>
<dbReference type="PROSITE" id="PS00101">
    <property type="entry name" value="HEXAPEP_TRANSFERASES"/>
    <property type="match status" value="1"/>
</dbReference>
<accession>A0A081N4G2</accession>
<dbReference type="CDD" id="cd04647">
    <property type="entry name" value="LbH_MAT_like"/>
    <property type="match status" value="1"/>
</dbReference>
<protein>
    <submittedName>
        <fullName evidence="4">Acetyltransferase</fullName>
    </submittedName>
</protein>
<evidence type="ECO:0000256" key="3">
    <source>
        <dbReference type="ARBA" id="ARBA00023315"/>
    </source>
</evidence>
<evidence type="ECO:0000256" key="1">
    <source>
        <dbReference type="ARBA" id="ARBA00022679"/>
    </source>
</evidence>
<keyword evidence="5" id="KW-1185">Reference proteome</keyword>
<dbReference type="eggNOG" id="COG0110">
    <property type="taxonomic scope" value="Bacteria"/>
</dbReference>
<sequence>MLNRLKIWLKSSDSFLARKVFTFLKEIRTFEFPVIRPVHGLLYHCHKSFTALVHGTLRFLYWTPLFKSQLNNNPKQLFVYSGIPLLIGPLKINMGDQCRISGHTTLSGRHSRNFQPELTIGNNVDVSWQNEIFVGRKVIIGNNVRMAVKVRLIGYPGHPVDANDRAKGLPDTEDQIGDIILEEDVWLAAGVTVMGDVTIGAGTIVATGSVVTKSLPAGVLAGGVPAKVIKTLPSTVPLEKQHG</sequence>
<dbReference type="PANTHER" id="PTHR23416">
    <property type="entry name" value="SIALIC ACID SYNTHASE-RELATED"/>
    <property type="match status" value="1"/>
</dbReference>
<dbReference type="Pfam" id="PF00132">
    <property type="entry name" value="Hexapep"/>
    <property type="match status" value="1"/>
</dbReference>
<dbReference type="Gene3D" id="2.160.10.10">
    <property type="entry name" value="Hexapeptide repeat proteins"/>
    <property type="match status" value="1"/>
</dbReference>
<organism evidence="4 5">
    <name type="scientific">Endozoicomonas montiporae</name>
    <dbReference type="NCBI Taxonomy" id="1027273"/>
    <lineage>
        <taxon>Bacteria</taxon>
        <taxon>Pseudomonadati</taxon>
        <taxon>Pseudomonadota</taxon>
        <taxon>Gammaproteobacteria</taxon>
        <taxon>Oceanospirillales</taxon>
        <taxon>Endozoicomonadaceae</taxon>
        <taxon>Endozoicomonas</taxon>
    </lineage>
</organism>
<reference evidence="4 5" key="1">
    <citation type="submission" date="2014-06" db="EMBL/GenBank/DDBJ databases">
        <title>Whole Genome Sequences of Three Symbiotic Endozoicomonas Bacteria.</title>
        <authorList>
            <person name="Neave M.J."/>
            <person name="Apprill A."/>
            <person name="Voolstra C.R."/>
        </authorList>
    </citation>
    <scope>NUCLEOTIDE SEQUENCE [LARGE SCALE GENOMIC DNA]</scope>
    <source>
        <strain evidence="4 5">LMG 24815</strain>
    </source>
</reference>
<keyword evidence="1 4" id="KW-0808">Transferase</keyword>
<dbReference type="GO" id="GO:0016746">
    <property type="term" value="F:acyltransferase activity"/>
    <property type="evidence" value="ECO:0007669"/>
    <property type="project" value="UniProtKB-KW"/>
</dbReference>
<proteinExistence type="predicted"/>
<dbReference type="AlphaFoldDB" id="A0A081N4G2"/>
<dbReference type="EMBL" id="JOKG01000003">
    <property type="protein sequence ID" value="KEQ13335.1"/>
    <property type="molecule type" value="Genomic_DNA"/>
</dbReference>
<dbReference type="RefSeq" id="WP_034876071.1">
    <property type="nucleotide sequence ID" value="NZ_JOKG01000003.1"/>
</dbReference>
<name>A0A081N4G2_9GAMM</name>
<dbReference type="InterPro" id="IPR011004">
    <property type="entry name" value="Trimer_LpxA-like_sf"/>
</dbReference>
<keyword evidence="2" id="KW-0677">Repeat</keyword>
<evidence type="ECO:0000313" key="5">
    <source>
        <dbReference type="Proteomes" id="UP000028006"/>
    </source>
</evidence>
<dbReference type="InterPro" id="IPR051159">
    <property type="entry name" value="Hexapeptide_acetyltransf"/>
</dbReference>
<dbReference type="SUPFAM" id="SSF51161">
    <property type="entry name" value="Trimeric LpxA-like enzymes"/>
    <property type="match status" value="1"/>
</dbReference>
<dbReference type="InterPro" id="IPR018357">
    <property type="entry name" value="Hexapep_transf_CS"/>
</dbReference>
<comment type="caution">
    <text evidence="4">The sequence shown here is derived from an EMBL/GenBank/DDBJ whole genome shotgun (WGS) entry which is preliminary data.</text>
</comment>
<dbReference type="Proteomes" id="UP000028006">
    <property type="component" value="Unassembled WGS sequence"/>
</dbReference>
<evidence type="ECO:0000313" key="4">
    <source>
        <dbReference type="EMBL" id="KEQ13335.1"/>
    </source>
</evidence>
<keyword evidence="3" id="KW-0012">Acyltransferase</keyword>